<feature type="domain" description="DUF7590" evidence="1">
    <location>
        <begin position="295"/>
        <end position="424"/>
    </location>
</feature>
<dbReference type="Gene3D" id="6.10.130.10">
    <property type="entry name" value="Ubiquitin-protein ligase E3A, N-terminal zinc-binding domain (AZUL)"/>
    <property type="match status" value="1"/>
</dbReference>
<dbReference type="Gene3D" id="3.10.330.10">
    <property type="match status" value="1"/>
</dbReference>
<dbReference type="GO" id="GO:0034098">
    <property type="term" value="C:VCP-NPL4-UFD1 AAA ATPase complex"/>
    <property type="evidence" value="ECO:0007669"/>
    <property type="project" value="TreeGrafter"/>
</dbReference>
<evidence type="ECO:0000313" key="4">
    <source>
        <dbReference type="Proteomes" id="UP001150941"/>
    </source>
</evidence>
<reference evidence="3" key="1">
    <citation type="submission" date="2022-11" db="EMBL/GenBank/DDBJ databases">
        <authorList>
            <person name="Petersen C."/>
        </authorList>
    </citation>
    <scope>NUCLEOTIDE SEQUENCE</scope>
    <source>
        <strain evidence="3">IBT 19713</strain>
    </source>
</reference>
<dbReference type="InterPro" id="IPR004854">
    <property type="entry name" value="Ufd1-like"/>
</dbReference>
<dbReference type="InterPro" id="IPR042556">
    <property type="entry name" value="AZUL_sf"/>
</dbReference>
<evidence type="ECO:0000313" key="3">
    <source>
        <dbReference type="EMBL" id="KAJ5225157.1"/>
    </source>
</evidence>
<accession>A0A9W9NS58</accession>
<evidence type="ECO:0000259" key="2">
    <source>
        <dbReference type="Pfam" id="PF24842"/>
    </source>
</evidence>
<feature type="domain" description="Ubiquitin fusion degradation protein UFD1 N-terminal subdomain 2" evidence="2">
    <location>
        <begin position="193"/>
        <end position="268"/>
    </location>
</feature>
<dbReference type="Proteomes" id="UP001150941">
    <property type="component" value="Unassembled WGS sequence"/>
</dbReference>
<dbReference type="RefSeq" id="XP_058328568.1">
    <property type="nucleotide sequence ID" value="XM_058475678.1"/>
</dbReference>
<keyword evidence="4" id="KW-1185">Reference proteome</keyword>
<dbReference type="InterPro" id="IPR042299">
    <property type="entry name" value="Ufd1-like_Nn"/>
</dbReference>
<dbReference type="Pfam" id="PF24842">
    <property type="entry name" value="UFD1_N2"/>
    <property type="match status" value="1"/>
</dbReference>
<dbReference type="OrthoDB" id="193703at2759"/>
<dbReference type="Gene3D" id="2.40.40.50">
    <property type="entry name" value="Ubiquitin fusion degradation protein UFD1, N-terminal domain"/>
    <property type="match status" value="1"/>
</dbReference>
<evidence type="ECO:0000259" key="1">
    <source>
        <dbReference type="Pfam" id="PF24503"/>
    </source>
</evidence>
<sequence length="794" mass="88358">MWGWPRLPELLSSTLTSAMPLFSFPSYHGGKYSNLVGPAGCNSSKKSPPRLPGDKIVLPQSALEQLLAAAPLQAVSTNPRVHTSSFDPFNPHTFAAESIARQQVEHRQQQLPHPLTFRIVNPENGRFVYAGIREFSAAENEVILSALLKESLGIQDTSFQPEDLAISDTDVVYSGQPSDSNPSVTVHAKQLPKGTYVRLRPLEAGYDPEDWKALLERHLRDNFTTLTVNELLTVPGTRNESFRFLVDKLYPEGDGICVVDTDLEVDIVALSEEQARETLQKRLERATRAPGTANGSSVGGTLTLGEEVASQVIPGEYVDYELREWIREDTVRLEIVSDDPSVCLFASPLSSRQQGRPRTDIHVWGQFPGPSTKRIIIQPTNMALEGAEALYISAHASPMSLESEPSAAPTQNLPVQYTLRISKGESNEELETDDSHEPGDVQCQNCRQWVPQRTLVLHENFCLRNNIFCPQCHNVFQKRSPEWQSHWHCPHDSSYGNDEPSKTVHDSMFHTPHACVDCGSQFEGLPALAHHRTTDCPKKLILCQFCHLLVPQQGDSDPDLLDPEVMLSGLTPHELVDGGRTTDCHLCGKIIRLRDMKTHLRHHDLERVSRPPPRICLNQNCGRTLSSASNKSLGLCSVCFGPLYVDTYDPEGKALRRRIERRYLSQMMSGCAKPWCQNRYCKNGKQKNNQAATPATGLSVADIMKITRPLVEPISVQPETPNTAPFYFCTDELGQIRRNIAEMIFADSAVSGKGYDFAWCVAGAEAAGGDLDKAREWLAKWAPTQEETANQEKL</sequence>
<dbReference type="GO" id="GO:0031593">
    <property type="term" value="F:polyubiquitin modification-dependent protein binding"/>
    <property type="evidence" value="ECO:0007669"/>
    <property type="project" value="TreeGrafter"/>
</dbReference>
<organism evidence="3 4">
    <name type="scientific">Penicillium chermesinum</name>
    <dbReference type="NCBI Taxonomy" id="63820"/>
    <lineage>
        <taxon>Eukaryota</taxon>
        <taxon>Fungi</taxon>
        <taxon>Dikarya</taxon>
        <taxon>Ascomycota</taxon>
        <taxon>Pezizomycotina</taxon>
        <taxon>Eurotiomycetes</taxon>
        <taxon>Eurotiomycetidae</taxon>
        <taxon>Eurotiales</taxon>
        <taxon>Aspergillaceae</taxon>
        <taxon>Penicillium</taxon>
    </lineage>
</organism>
<protein>
    <recommendedName>
        <fullName evidence="5">Ubiquitin-protein ligase E3A N-terminal zinc-binding domain-containing protein</fullName>
    </recommendedName>
</protein>
<dbReference type="InterPro" id="IPR056012">
    <property type="entry name" value="DUF7590"/>
</dbReference>
<dbReference type="GO" id="GO:0036503">
    <property type="term" value="P:ERAD pathway"/>
    <property type="evidence" value="ECO:0007669"/>
    <property type="project" value="TreeGrafter"/>
</dbReference>
<dbReference type="Pfam" id="PF23580">
    <property type="entry name" value="Znf_XAF1_N"/>
    <property type="match status" value="1"/>
</dbReference>
<dbReference type="AlphaFoldDB" id="A0A9W9NS58"/>
<dbReference type="GeneID" id="83202981"/>
<gene>
    <name evidence="3" type="ORF">N7468_006382</name>
</gene>
<name>A0A9W9NS58_9EURO</name>
<dbReference type="PANTHER" id="PTHR12555:SF15">
    <property type="entry name" value="FUSION DEGRADATION PROTEIN (UFD1), PUTATIVE (AFU_ORTHOLOGUE AFUA_4G04640)-RELATED"/>
    <property type="match status" value="1"/>
</dbReference>
<dbReference type="GO" id="GO:0006511">
    <property type="term" value="P:ubiquitin-dependent protein catabolic process"/>
    <property type="evidence" value="ECO:0007669"/>
    <property type="project" value="InterPro"/>
</dbReference>
<proteinExistence type="predicted"/>
<evidence type="ECO:0008006" key="5">
    <source>
        <dbReference type="Google" id="ProtNLM"/>
    </source>
</evidence>
<dbReference type="Pfam" id="PF24503">
    <property type="entry name" value="DUF7590"/>
    <property type="match status" value="1"/>
</dbReference>
<comment type="caution">
    <text evidence="3">The sequence shown here is derived from an EMBL/GenBank/DDBJ whole genome shotgun (WGS) entry which is preliminary data.</text>
</comment>
<reference evidence="3" key="2">
    <citation type="journal article" date="2023" name="IMA Fungus">
        <title>Comparative genomic study of the Penicillium genus elucidates a diverse pangenome and 15 lateral gene transfer events.</title>
        <authorList>
            <person name="Petersen C."/>
            <person name="Sorensen T."/>
            <person name="Nielsen M.R."/>
            <person name="Sondergaard T.E."/>
            <person name="Sorensen J.L."/>
            <person name="Fitzpatrick D.A."/>
            <person name="Frisvad J.C."/>
            <person name="Nielsen K.L."/>
        </authorList>
    </citation>
    <scope>NUCLEOTIDE SEQUENCE</scope>
    <source>
        <strain evidence="3">IBT 19713</strain>
    </source>
</reference>
<dbReference type="InterPro" id="IPR055418">
    <property type="entry name" value="UFD1_N2"/>
</dbReference>
<dbReference type="EMBL" id="JAPQKS010000005">
    <property type="protein sequence ID" value="KAJ5225157.1"/>
    <property type="molecule type" value="Genomic_DNA"/>
</dbReference>
<dbReference type="PANTHER" id="PTHR12555">
    <property type="entry name" value="UBIQUITIN FUSION DEGRADATON PROTEIN 1"/>
    <property type="match status" value="1"/>
</dbReference>